<keyword evidence="3" id="KW-0732">Signal</keyword>
<evidence type="ECO:0000313" key="4">
    <source>
        <dbReference type="EMBL" id="CRL25703.1"/>
    </source>
</evidence>
<evidence type="ECO:0000256" key="3">
    <source>
        <dbReference type="SAM" id="SignalP"/>
    </source>
</evidence>
<dbReference type="EMBL" id="HG793148">
    <property type="protein sequence ID" value="CRL25703.1"/>
    <property type="molecule type" value="Genomic_DNA"/>
</dbReference>
<dbReference type="AlphaFoldDB" id="A0A0G4PHA7"/>
<keyword evidence="2" id="KW-1133">Transmembrane helix</keyword>
<organism evidence="4 5">
    <name type="scientific">Penicillium camemberti (strain FM 013)</name>
    <dbReference type="NCBI Taxonomy" id="1429867"/>
    <lineage>
        <taxon>Eukaryota</taxon>
        <taxon>Fungi</taxon>
        <taxon>Dikarya</taxon>
        <taxon>Ascomycota</taxon>
        <taxon>Pezizomycotina</taxon>
        <taxon>Eurotiomycetes</taxon>
        <taxon>Eurotiomycetidae</taxon>
        <taxon>Eurotiales</taxon>
        <taxon>Aspergillaceae</taxon>
        <taxon>Penicillium</taxon>
    </lineage>
</organism>
<accession>A0A0G4PHA7</accession>
<gene>
    <name evidence="4" type="ORF">PCAMFM013_S015g000289</name>
</gene>
<feature type="compositionally biased region" description="Basic and acidic residues" evidence="1">
    <location>
        <begin position="83"/>
        <end position="100"/>
    </location>
</feature>
<feature type="region of interest" description="Disordered" evidence="1">
    <location>
        <begin position="68"/>
        <end position="118"/>
    </location>
</feature>
<feature type="transmembrane region" description="Helical" evidence="2">
    <location>
        <begin position="157"/>
        <end position="178"/>
    </location>
</feature>
<evidence type="ECO:0000256" key="2">
    <source>
        <dbReference type="SAM" id="Phobius"/>
    </source>
</evidence>
<sequence>MARKLALLFVLMHSLQILALPTPYENSIAFKSLASTNTYNNRYYFPETLPDQDELAAMLKETAMREAGFVPSSNGSPSNPKPKSKDQKMGTETELRKSPDTDMETAIGTDASGQSQPDWHITQNTKLRQFQSQSQSQSQSRLKESIVAAFASDNYPIYWPPFGFFVVSAAIMCFFTVLRGIRAKK</sequence>
<keyword evidence="2" id="KW-0472">Membrane</keyword>
<keyword evidence="2" id="KW-0812">Transmembrane</keyword>
<name>A0A0G4PHA7_PENC3</name>
<dbReference type="Proteomes" id="UP000053732">
    <property type="component" value="Unassembled WGS sequence"/>
</dbReference>
<protein>
    <submittedName>
        <fullName evidence="4">Str. FM013</fullName>
    </submittedName>
</protein>
<feature type="signal peptide" evidence="3">
    <location>
        <begin position="1"/>
        <end position="19"/>
    </location>
</feature>
<keyword evidence="5" id="KW-1185">Reference proteome</keyword>
<evidence type="ECO:0000313" key="5">
    <source>
        <dbReference type="Proteomes" id="UP000053732"/>
    </source>
</evidence>
<reference evidence="4 5" key="1">
    <citation type="journal article" date="2014" name="Nat. Commun.">
        <title>Multiple recent horizontal transfers of a large genomic region in cheese making fungi.</title>
        <authorList>
            <person name="Cheeseman K."/>
            <person name="Ropars J."/>
            <person name="Renault P."/>
            <person name="Dupont J."/>
            <person name="Gouzy J."/>
            <person name="Branca A."/>
            <person name="Abraham A.L."/>
            <person name="Ceppi M."/>
            <person name="Conseiller E."/>
            <person name="Debuchy R."/>
            <person name="Malagnac F."/>
            <person name="Goarin A."/>
            <person name="Silar P."/>
            <person name="Lacoste S."/>
            <person name="Sallet E."/>
            <person name="Bensimon A."/>
            <person name="Giraud T."/>
            <person name="Brygoo Y."/>
        </authorList>
    </citation>
    <scope>NUCLEOTIDE SEQUENCE [LARGE SCALE GENOMIC DNA]</scope>
    <source>
        <strain evidence="5">FM 013</strain>
    </source>
</reference>
<feature type="chain" id="PRO_5005195539" evidence="3">
    <location>
        <begin position="20"/>
        <end position="185"/>
    </location>
</feature>
<proteinExistence type="predicted"/>
<evidence type="ECO:0000256" key="1">
    <source>
        <dbReference type="SAM" id="MobiDB-lite"/>
    </source>
</evidence>